<dbReference type="GO" id="GO:0016757">
    <property type="term" value="F:glycosyltransferase activity"/>
    <property type="evidence" value="ECO:0007669"/>
    <property type="project" value="UniProtKB-KW"/>
</dbReference>
<keyword evidence="2" id="KW-0808">Transferase</keyword>
<dbReference type="InterPro" id="IPR050194">
    <property type="entry name" value="Glycosyltransferase_grp1"/>
</dbReference>
<dbReference type="PANTHER" id="PTHR45947:SF3">
    <property type="entry name" value="SULFOQUINOVOSYL TRANSFERASE SQD2"/>
    <property type="match status" value="1"/>
</dbReference>
<dbReference type="Pfam" id="PF00534">
    <property type="entry name" value="Glycos_transf_1"/>
    <property type="match status" value="1"/>
</dbReference>
<dbReference type="RefSeq" id="WP_379773683.1">
    <property type="nucleotide sequence ID" value="NZ_JBHSMZ010000015.1"/>
</dbReference>
<reference evidence="3" key="1">
    <citation type="journal article" date="2019" name="Int. J. Syst. Evol. Microbiol.">
        <title>The Global Catalogue of Microorganisms (GCM) 10K type strain sequencing project: providing services to taxonomists for standard genome sequencing and annotation.</title>
        <authorList>
            <consortium name="The Broad Institute Genomics Platform"/>
            <consortium name="The Broad Institute Genome Sequencing Center for Infectious Disease"/>
            <person name="Wu L."/>
            <person name="Ma J."/>
        </authorList>
    </citation>
    <scope>NUCLEOTIDE SEQUENCE [LARGE SCALE GENOMIC DNA]</scope>
    <source>
        <strain evidence="3">CGMCC 4.5798</strain>
    </source>
</reference>
<evidence type="ECO:0000313" key="2">
    <source>
        <dbReference type="EMBL" id="MFC5550702.1"/>
    </source>
</evidence>
<comment type="caution">
    <text evidence="2">The sequence shown here is derived from an EMBL/GenBank/DDBJ whole genome shotgun (WGS) entry which is preliminary data.</text>
</comment>
<evidence type="ECO:0000313" key="3">
    <source>
        <dbReference type="Proteomes" id="UP001596086"/>
    </source>
</evidence>
<dbReference type="EMBL" id="JBHSMZ010000015">
    <property type="protein sequence ID" value="MFC5550702.1"/>
    <property type="molecule type" value="Genomic_DNA"/>
</dbReference>
<gene>
    <name evidence="2" type="ORF">ACFPO9_19465</name>
</gene>
<keyword evidence="3" id="KW-1185">Reference proteome</keyword>
<dbReference type="CDD" id="cd03801">
    <property type="entry name" value="GT4_PimA-like"/>
    <property type="match status" value="1"/>
</dbReference>
<proteinExistence type="predicted"/>
<dbReference type="Gene3D" id="3.40.50.2000">
    <property type="entry name" value="Glycogen Phosphorylase B"/>
    <property type="match status" value="2"/>
</dbReference>
<protein>
    <submittedName>
        <fullName evidence="2">Glycosyltransferase family 4 protein</fullName>
        <ecNumber evidence="2">2.4.-.-</ecNumber>
    </submittedName>
</protein>
<dbReference type="Proteomes" id="UP001596086">
    <property type="component" value="Unassembled WGS sequence"/>
</dbReference>
<name>A0ABW0S5S6_9BURK</name>
<keyword evidence="2" id="KW-0328">Glycosyltransferase</keyword>
<dbReference type="InterPro" id="IPR001296">
    <property type="entry name" value="Glyco_trans_1"/>
</dbReference>
<dbReference type="SUPFAM" id="SSF53756">
    <property type="entry name" value="UDP-Glycosyltransferase/glycogen phosphorylase"/>
    <property type="match status" value="1"/>
</dbReference>
<sequence>MNIVLVTNGPVPYRIPALNELAAMPDVSLHVIFCCGREPNREWNLPAIEFRCTYLRERVVKFKDRFIHNNPDVVAALRQLQPDIVITTGFNPTHLYAFLYAWLKRIPHVAMTDGTLDSERSLSLVHRRIRHLVYARSSAFVWASSGGQKLYASYGIAENRCFQACLSVENARFSETEPFSHGSFDFIFCGRLERIKNPCFALDVASAVAGRLGRKTRILFVGSGKEEQAVKQHATANAGAVDAVFHGFASQEALPALYRSARVFLFPTSWDPWGVVTNEACAAGLPVLVSPHAGVAGELVLDGENGYVCDLDVGRWSDRACTLLSDPDLYTAFSRRSHSLVGEYTFSRACQGLADACHYAATQSVGQDKAMRRQ</sequence>
<feature type="domain" description="Glycosyl transferase family 1" evidence="1">
    <location>
        <begin position="177"/>
        <end position="336"/>
    </location>
</feature>
<evidence type="ECO:0000259" key="1">
    <source>
        <dbReference type="Pfam" id="PF00534"/>
    </source>
</evidence>
<dbReference type="EC" id="2.4.-.-" evidence="2"/>
<accession>A0ABW0S5S6</accession>
<dbReference type="PANTHER" id="PTHR45947">
    <property type="entry name" value="SULFOQUINOVOSYL TRANSFERASE SQD2"/>
    <property type="match status" value="1"/>
</dbReference>
<organism evidence="2 3">
    <name type="scientific">Massilia aerilata</name>
    <dbReference type="NCBI Taxonomy" id="453817"/>
    <lineage>
        <taxon>Bacteria</taxon>
        <taxon>Pseudomonadati</taxon>
        <taxon>Pseudomonadota</taxon>
        <taxon>Betaproteobacteria</taxon>
        <taxon>Burkholderiales</taxon>
        <taxon>Oxalobacteraceae</taxon>
        <taxon>Telluria group</taxon>
        <taxon>Massilia</taxon>
    </lineage>
</organism>